<evidence type="ECO:0000313" key="2">
    <source>
        <dbReference type="EMBL" id="QHT34139.1"/>
    </source>
</evidence>
<organism evidence="2">
    <name type="scientific">viral metagenome</name>
    <dbReference type="NCBI Taxonomy" id="1070528"/>
    <lineage>
        <taxon>unclassified sequences</taxon>
        <taxon>metagenomes</taxon>
        <taxon>organismal metagenomes</taxon>
    </lineage>
</organism>
<evidence type="ECO:0000256" key="1">
    <source>
        <dbReference type="SAM" id="Phobius"/>
    </source>
</evidence>
<keyword evidence="1" id="KW-1133">Transmembrane helix</keyword>
<dbReference type="AlphaFoldDB" id="A0A6C0F0T4"/>
<accession>A0A6C0F0T4</accession>
<feature type="transmembrane region" description="Helical" evidence="1">
    <location>
        <begin position="155"/>
        <end position="178"/>
    </location>
</feature>
<name>A0A6C0F0T4_9ZZZZ</name>
<keyword evidence="1" id="KW-0472">Membrane</keyword>
<proteinExistence type="predicted"/>
<keyword evidence="1" id="KW-0812">Transmembrane</keyword>
<sequence>MSTPTTAPTEASSSCNIAIPDYKTLRQNNITKINDYYNTLLASYTKNYTDYSTESVSGNTSDRINAETILKPKVANYNSQIIKLSQSLIDSVNQDTDLILAQKDQLLKESQQVDTLISNINLLKDKDTEMSVLSTSRNDSLTFTKTGSDNIQFMTYVYIGINILLVLIIIGLIIYMVYSNYTSSSGNNSKNNIYKNIVTNNSV</sequence>
<protein>
    <submittedName>
        <fullName evidence="2">Uncharacterized protein</fullName>
    </submittedName>
</protein>
<reference evidence="2" key="1">
    <citation type="journal article" date="2020" name="Nature">
        <title>Giant virus diversity and host interactions through global metagenomics.</title>
        <authorList>
            <person name="Schulz F."/>
            <person name="Roux S."/>
            <person name="Paez-Espino D."/>
            <person name="Jungbluth S."/>
            <person name="Walsh D.A."/>
            <person name="Denef V.J."/>
            <person name="McMahon K.D."/>
            <person name="Konstantinidis K.T."/>
            <person name="Eloe-Fadrosh E.A."/>
            <person name="Kyrpides N.C."/>
            <person name="Woyke T."/>
        </authorList>
    </citation>
    <scope>NUCLEOTIDE SEQUENCE</scope>
    <source>
        <strain evidence="2">GVMAG-M-3300009161-52</strain>
    </source>
</reference>
<dbReference type="EMBL" id="MN738987">
    <property type="protein sequence ID" value="QHT34139.1"/>
    <property type="molecule type" value="Genomic_DNA"/>
</dbReference>